<reference evidence="3 4" key="1">
    <citation type="submission" date="2024-11" db="EMBL/GenBank/DDBJ databases">
        <title>Chromosome-level genome assembly of Eucalyptus globulus Labill. provides insights into its genome evolution.</title>
        <authorList>
            <person name="Li X."/>
        </authorList>
    </citation>
    <scope>NUCLEOTIDE SEQUENCE [LARGE SCALE GENOMIC DNA]</scope>
    <source>
        <strain evidence="3">CL2024</strain>
        <tissue evidence="3">Fresh tender leaves</tissue>
    </source>
</reference>
<dbReference type="Gene3D" id="3.40.50.1580">
    <property type="entry name" value="Nucleoside phosphorylase domain"/>
    <property type="match status" value="1"/>
</dbReference>
<keyword evidence="4" id="KW-1185">Reference proteome</keyword>
<evidence type="ECO:0000259" key="2">
    <source>
        <dbReference type="Pfam" id="PF01048"/>
    </source>
</evidence>
<gene>
    <name evidence="3" type="ORF">ACJRO7_014124</name>
</gene>
<feature type="domain" description="Nucleoside phosphorylase" evidence="2">
    <location>
        <begin position="59"/>
        <end position="236"/>
    </location>
</feature>
<sequence>MAKIGLMNSRGPYIAILVPNSFEMDPLVENKKVIIVMTRLSMVASFFLFSFFFILLRLNVGITTDLLLALFEVKGVVHYGIAGNAIPQLQIGDVNIPQYWAHTGLWNWQLALESNGDYTREIGYLEFANYNNASQSEKEEVGNLLIRDLKLGACVNSLTCLPRAPRVVMVERGVSTNVFVDNKAYREFLRSKFDAVPIDMESAGVALVCSRLGTPFIALRSLPDLAGGGSSRSNEAYTYTSLTAQKVVDAAIKFISLLPS</sequence>
<name>A0ABD3L528_EUCGL</name>
<keyword evidence="1" id="KW-1133">Transmembrane helix</keyword>
<proteinExistence type="predicted"/>
<dbReference type="PANTHER" id="PTHR21234:SF42">
    <property type="entry name" value="PHOSPHORYLASE SUPERFAMILY PROTEIN"/>
    <property type="match status" value="1"/>
</dbReference>
<organism evidence="3 4">
    <name type="scientific">Eucalyptus globulus</name>
    <name type="common">Tasmanian blue gum</name>
    <dbReference type="NCBI Taxonomy" id="34317"/>
    <lineage>
        <taxon>Eukaryota</taxon>
        <taxon>Viridiplantae</taxon>
        <taxon>Streptophyta</taxon>
        <taxon>Embryophyta</taxon>
        <taxon>Tracheophyta</taxon>
        <taxon>Spermatophyta</taxon>
        <taxon>Magnoliopsida</taxon>
        <taxon>eudicotyledons</taxon>
        <taxon>Gunneridae</taxon>
        <taxon>Pentapetalae</taxon>
        <taxon>rosids</taxon>
        <taxon>malvids</taxon>
        <taxon>Myrtales</taxon>
        <taxon>Myrtaceae</taxon>
        <taxon>Myrtoideae</taxon>
        <taxon>Eucalypteae</taxon>
        <taxon>Eucalyptus</taxon>
    </lineage>
</organism>
<dbReference type="AlphaFoldDB" id="A0ABD3L528"/>
<dbReference type="PANTHER" id="PTHR21234">
    <property type="entry name" value="PURINE NUCLEOSIDE PHOSPHORYLASE"/>
    <property type="match status" value="1"/>
</dbReference>
<evidence type="ECO:0000313" key="4">
    <source>
        <dbReference type="Proteomes" id="UP001634007"/>
    </source>
</evidence>
<dbReference type="EMBL" id="JBJKBG010000003">
    <property type="protein sequence ID" value="KAL3744966.1"/>
    <property type="molecule type" value="Genomic_DNA"/>
</dbReference>
<comment type="caution">
    <text evidence="3">The sequence shown here is derived from an EMBL/GenBank/DDBJ whole genome shotgun (WGS) entry which is preliminary data.</text>
</comment>
<keyword evidence="1" id="KW-0472">Membrane</keyword>
<evidence type="ECO:0000313" key="3">
    <source>
        <dbReference type="EMBL" id="KAL3744966.1"/>
    </source>
</evidence>
<protein>
    <recommendedName>
        <fullName evidence="2">Nucleoside phosphorylase domain-containing protein</fullName>
    </recommendedName>
</protein>
<accession>A0ABD3L528</accession>
<dbReference type="InterPro" id="IPR000845">
    <property type="entry name" value="Nucleoside_phosphorylase_d"/>
</dbReference>
<dbReference type="Proteomes" id="UP001634007">
    <property type="component" value="Unassembled WGS sequence"/>
</dbReference>
<dbReference type="Pfam" id="PF01048">
    <property type="entry name" value="PNP_UDP_1"/>
    <property type="match status" value="1"/>
</dbReference>
<evidence type="ECO:0000256" key="1">
    <source>
        <dbReference type="SAM" id="Phobius"/>
    </source>
</evidence>
<keyword evidence="1" id="KW-0812">Transmembrane</keyword>
<dbReference type="InterPro" id="IPR035994">
    <property type="entry name" value="Nucleoside_phosphorylase_sf"/>
</dbReference>
<dbReference type="SUPFAM" id="SSF53167">
    <property type="entry name" value="Purine and uridine phosphorylases"/>
    <property type="match status" value="1"/>
</dbReference>
<feature type="transmembrane region" description="Helical" evidence="1">
    <location>
        <begin position="33"/>
        <end position="56"/>
    </location>
</feature>